<protein>
    <recommendedName>
        <fullName evidence="3">DUF4242 domain-containing protein</fullName>
    </recommendedName>
</protein>
<dbReference type="KEGG" id="rlg:Rleg_7096"/>
<name>C6B7P7_RHILS</name>
<organism evidence="1 2">
    <name type="scientific">Rhizobium leguminosarum bv. trifolii (strain WSM1325)</name>
    <dbReference type="NCBI Taxonomy" id="395491"/>
    <lineage>
        <taxon>Bacteria</taxon>
        <taxon>Pseudomonadati</taxon>
        <taxon>Pseudomonadota</taxon>
        <taxon>Alphaproteobacteria</taxon>
        <taxon>Hyphomicrobiales</taxon>
        <taxon>Rhizobiaceae</taxon>
        <taxon>Rhizobium/Agrobacterium group</taxon>
        <taxon>Rhizobium</taxon>
    </lineage>
</organism>
<evidence type="ECO:0008006" key="3">
    <source>
        <dbReference type="Google" id="ProtNLM"/>
    </source>
</evidence>
<accession>C6B7P7</accession>
<sequence length="118" mass="13341">MSIRNGQKFKAIVHQRLLPSLNRRTTIMPQYMVERHLPGITPDQLSAAASRAKNVTAEMTSQGKPVRYLRSTFVPSEERSFCLFDASSEQDVMEANERAEIPLVRITEVQHISADDVV</sequence>
<reference evidence="1 2" key="1">
    <citation type="journal article" date="2010" name="Stand. Genomic Sci.">
        <title>Complete genome sequence of Rhizobium leguminosarum bv. trifolii strain WSM1325, an effective microsymbiont of annual Mediterranean clovers.</title>
        <authorList>
            <person name="Reeve W."/>
            <person name="O'Hara G."/>
            <person name="Chain P."/>
            <person name="Ardley J."/>
            <person name="Brau L."/>
            <person name="Nandesena K."/>
            <person name="Tiwari R."/>
            <person name="Copeland A."/>
            <person name="Nolan M."/>
            <person name="Han C."/>
            <person name="Brettin T."/>
            <person name="Land M."/>
            <person name="Ovchinikova G."/>
            <person name="Ivanova N."/>
            <person name="Mavromatis K."/>
            <person name="Markowitz V."/>
            <person name="Kyrpides N."/>
            <person name="Melino V."/>
            <person name="Denton M."/>
            <person name="Yates R."/>
            <person name="Howieson J."/>
        </authorList>
    </citation>
    <scope>NUCLEOTIDE SEQUENCE [LARGE SCALE GENOMIC DNA]</scope>
    <source>
        <strain evidence="1 2">WSM1325</strain>
        <plasmid evidence="2">Plasmid pR132502</plasmid>
    </source>
</reference>
<dbReference type="EMBL" id="CP001624">
    <property type="protein sequence ID" value="ACS60105.1"/>
    <property type="molecule type" value="Genomic_DNA"/>
</dbReference>
<geneLocation type="plasmid" evidence="1 2">
    <name>pR132502</name>
</geneLocation>
<dbReference type="HOGENOM" id="CLU_167595_0_0_5"/>
<evidence type="ECO:0000313" key="1">
    <source>
        <dbReference type="EMBL" id="ACS60105.1"/>
    </source>
</evidence>
<gene>
    <name evidence="1" type="ordered locus">Rleg_7096</name>
</gene>
<dbReference type="Gene3D" id="3.30.70.3090">
    <property type="entry name" value="ORF SCO4226, nickel-binding ferredoxin-like monomer"/>
    <property type="match status" value="1"/>
</dbReference>
<keyword evidence="1" id="KW-0614">Plasmid</keyword>
<dbReference type="Proteomes" id="UP000002256">
    <property type="component" value="Plasmid pR132502"/>
</dbReference>
<evidence type="ECO:0000313" key="2">
    <source>
        <dbReference type="Proteomes" id="UP000002256"/>
    </source>
</evidence>
<dbReference type="InterPro" id="IPR042557">
    <property type="entry name" value="SCO4226"/>
</dbReference>
<proteinExistence type="predicted"/>
<dbReference type="Pfam" id="PF14026">
    <property type="entry name" value="SCO4226-like"/>
    <property type="match status" value="1"/>
</dbReference>
<dbReference type="InterPro" id="IPR025336">
    <property type="entry name" value="SCO4226-like"/>
</dbReference>
<dbReference type="AlphaFoldDB" id="C6B7P7"/>